<evidence type="ECO:0000313" key="1">
    <source>
        <dbReference type="EMBL" id="RUO38893.1"/>
    </source>
</evidence>
<gene>
    <name evidence="1" type="ORF">CWE15_10325</name>
</gene>
<dbReference type="AlphaFoldDB" id="A0A432WYN7"/>
<comment type="caution">
    <text evidence="1">The sequence shown here is derived from an EMBL/GenBank/DDBJ whole genome shotgun (WGS) entry which is preliminary data.</text>
</comment>
<name>A0A432WYN7_9GAMM</name>
<accession>A0A432WYN7</accession>
<protein>
    <submittedName>
        <fullName evidence="1">Uncharacterized protein</fullName>
    </submittedName>
</protein>
<dbReference type="Proteomes" id="UP000286976">
    <property type="component" value="Unassembled WGS sequence"/>
</dbReference>
<dbReference type="RefSeq" id="WP_126758005.1">
    <property type="nucleotide sequence ID" value="NZ_PIPQ01000008.1"/>
</dbReference>
<organism evidence="1 2">
    <name type="scientific">Aliidiomarina taiwanensis</name>
    <dbReference type="NCBI Taxonomy" id="946228"/>
    <lineage>
        <taxon>Bacteria</taxon>
        <taxon>Pseudomonadati</taxon>
        <taxon>Pseudomonadota</taxon>
        <taxon>Gammaproteobacteria</taxon>
        <taxon>Alteromonadales</taxon>
        <taxon>Idiomarinaceae</taxon>
        <taxon>Aliidiomarina</taxon>
    </lineage>
</organism>
<dbReference type="EMBL" id="PIPQ01000008">
    <property type="protein sequence ID" value="RUO38893.1"/>
    <property type="molecule type" value="Genomic_DNA"/>
</dbReference>
<reference evidence="1 2" key="1">
    <citation type="journal article" date="2011" name="Front. Microbiol.">
        <title>Genomic signatures of strain selection and enhancement in Bacillus atrophaeus var. globigii, a historical biowarfare simulant.</title>
        <authorList>
            <person name="Gibbons H.S."/>
            <person name="Broomall S.M."/>
            <person name="McNew L.A."/>
            <person name="Daligault H."/>
            <person name="Chapman C."/>
            <person name="Bruce D."/>
            <person name="Karavis M."/>
            <person name="Krepps M."/>
            <person name="McGregor P.A."/>
            <person name="Hong C."/>
            <person name="Park K.H."/>
            <person name="Akmal A."/>
            <person name="Feldman A."/>
            <person name="Lin J.S."/>
            <person name="Chang W.E."/>
            <person name="Higgs B.W."/>
            <person name="Demirev P."/>
            <person name="Lindquist J."/>
            <person name="Liem A."/>
            <person name="Fochler E."/>
            <person name="Read T.D."/>
            <person name="Tapia R."/>
            <person name="Johnson S."/>
            <person name="Bishop-Lilly K.A."/>
            <person name="Detter C."/>
            <person name="Han C."/>
            <person name="Sozhamannan S."/>
            <person name="Rosenzweig C.N."/>
            <person name="Skowronski E.W."/>
        </authorList>
    </citation>
    <scope>NUCLEOTIDE SEQUENCE [LARGE SCALE GENOMIC DNA]</scope>
    <source>
        <strain evidence="1 2">AIT1</strain>
    </source>
</reference>
<sequence>MKKNIVFIGAVLSLTLYGVSAVHKSRDLDEQEIKSKSHTQVQKNTNIALKEEAFINERHVAEPLVIKNTNNSAFVATSGNDAYEALGFVDFVKHKNFTALADQHIFMHSEGAINYESKTFIANRFNDFVIEAGLTGGLVLEYNECSTDHCIVSIAAQALGQEQFDVLTQEALFGTLAEVSPSGGHYAVVDEGDLKYLRVFYALGQ</sequence>
<evidence type="ECO:0000313" key="2">
    <source>
        <dbReference type="Proteomes" id="UP000286976"/>
    </source>
</evidence>
<dbReference type="OrthoDB" id="10004546at2"/>
<proteinExistence type="predicted"/>
<keyword evidence="2" id="KW-1185">Reference proteome</keyword>